<evidence type="ECO:0000256" key="1">
    <source>
        <dbReference type="ARBA" id="ARBA00006484"/>
    </source>
</evidence>
<dbReference type="SUPFAM" id="SSF51735">
    <property type="entry name" value="NAD(P)-binding Rossmann-fold domains"/>
    <property type="match status" value="1"/>
</dbReference>
<dbReference type="RefSeq" id="WP_239672281.1">
    <property type="nucleotide sequence ID" value="NZ_CP049742.1"/>
</dbReference>
<protein>
    <submittedName>
        <fullName evidence="3">SDR family oxidoreductase</fullName>
    </submittedName>
</protein>
<keyword evidence="2" id="KW-0560">Oxidoreductase</keyword>
<evidence type="ECO:0000256" key="2">
    <source>
        <dbReference type="ARBA" id="ARBA00023002"/>
    </source>
</evidence>
<dbReference type="Gene3D" id="3.40.50.720">
    <property type="entry name" value="NAD(P)-binding Rossmann-like Domain"/>
    <property type="match status" value="1"/>
</dbReference>
<dbReference type="CDD" id="cd05233">
    <property type="entry name" value="SDR_c"/>
    <property type="match status" value="1"/>
</dbReference>
<dbReference type="Pfam" id="PF13561">
    <property type="entry name" value="adh_short_C2"/>
    <property type="match status" value="1"/>
</dbReference>
<dbReference type="NCBIfam" id="NF009389">
    <property type="entry name" value="PRK12748.1"/>
    <property type="match status" value="1"/>
</dbReference>
<dbReference type="InterPro" id="IPR002347">
    <property type="entry name" value="SDR_fam"/>
</dbReference>
<name>A0A7S8CCS7_9BACI</name>
<dbReference type="EMBL" id="CP049742">
    <property type="protein sequence ID" value="QPC47610.1"/>
    <property type="molecule type" value="Genomic_DNA"/>
</dbReference>
<dbReference type="PANTHER" id="PTHR48107">
    <property type="entry name" value="NADPH-DEPENDENT ALDEHYDE REDUCTASE-LIKE PROTEIN, CHLOROPLASTIC-RELATED"/>
    <property type="match status" value="1"/>
</dbReference>
<sequence length="255" mass="27596">MRKIAIVTGASRSKGIGAAICRHLAKAGVDIFFTHWISFDKTSGNGFDEDFPEQLKTTLEQEGVRVAHLQADLSKAETPQLIIETVIKELGPPTILINNATFEAPTSYQTLTRELLDQHYLVNNSGTIMLSTEFAKAYEVAYPGLKVGRIVNLVSKGPDPTNLAYTATKGMLIAVTEPLATGLAPIGITVNSIDPGPTDSGWMTEEIKDHLLPMFPSGRLGTPDDAARLVRFLVSDEGEWITGQLIRSEGGFLGK</sequence>
<dbReference type="InterPro" id="IPR036291">
    <property type="entry name" value="NAD(P)-bd_dom_sf"/>
</dbReference>
<dbReference type="GO" id="GO:0016614">
    <property type="term" value="F:oxidoreductase activity, acting on CH-OH group of donors"/>
    <property type="evidence" value="ECO:0007669"/>
    <property type="project" value="UniProtKB-ARBA"/>
</dbReference>
<proteinExistence type="inferred from homology"/>
<evidence type="ECO:0000313" key="3">
    <source>
        <dbReference type="EMBL" id="QPC47610.1"/>
    </source>
</evidence>
<evidence type="ECO:0000313" key="4">
    <source>
        <dbReference type="Proteomes" id="UP000593626"/>
    </source>
</evidence>
<keyword evidence="4" id="KW-1185">Reference proteome</keyword>
<dbReference type="Proteomes" id="UP000593626">
    <property type="component" value="Chromosome"/>
</dbReference>
<dbReference type="PRINTS" id="PR00080">
    <property type="entry name" value="SDRFAMILY"/>
</dbReference>
<reference evidence="3 4" key="1">
    <citation type="submission" date="2019-07" db="EMBL/GenBank/DDBJ databases">
        <title>Genome sequence of 2 isolates from Red Sea Mangroves.</title>
        <authorList>
            <person name="Sefrji F."/>
            <person name="Michoud G."/>
            <person name="Merlino G."/>
            <person name="Daffonchio D."/>
        </authorList>
    </citation>
    <scope>NUCLEOTIDE SEQUENCE [LARGE SCALE GENOMIC DNA]</scope>
    <source>
        <strain evidence="3 4">R1DC41</strain>
    </source>
</reference>
<organism evidence="3 4">
    <name type="scientific">Mangrovibacillus cuniculi</name>
    <dbReference type="NCBI Taxonomy" id="2593652"/>
    <lineage>
        <taxon>Bacteria</taxon>
        <taxon>Bacillati</taxon>
        <taxon>Bacillota</taxon>
        <taxon>Bacilli</taxon>
        <taxon>Bacillales</taxon>
        <taxon>Bacillaceae</taxon>
        <taxon>Mangrovibacillus</taxon>
    </lineage>
</organism>
<dbReference type="AlphaFoldDB" id="A0A7S8CCS7"/>
<dbReference type="KEGG" id="mcui:G8O30_11925"/>
<comment type="similarity">
    <text evidence="1">Belongs to the short-chain dehydrogenases/reductases (SDR) family.</text>
</comment>
<accession>A0A7S8CCS7</accession>
<dbReference type="PANTHER" id="PTHR48107:SF7">
    <property type="entry name" value="RE15974P"/>
    <property type="match status" value="1"/>
</dbReference>
<gene>
    <name evidence="3" type="ORF">G8O30_11925</name>
</gene>
<dbReference type="PRINTS" id="PR00081">
    <property type="entry name" value="GDHRDH"/>
</dbReference>